<dbReference type="Pfam" id="PF21101">
    <property type="entry name" value="YqgU"/>
    <property type="match status" value="1"/>
</dbReference>
<evidence type="ECO:0000313" key="4">
    <source>
        <dbReference type="EMBL" id="MBO1512328.1"/>
    </source>
</evidence>
<evidence type="ECO:0000259" key="3">
    <source>
        <dbReference type="Pfam" id="PF21101"/>
    </source>
</evidence>
<dbReference type="InterPro" id="IPR048421">
    <property type="entry name" value="YqgU_beta-prop"/>
</dbReference>
<evidence type="ECO:0000256" key="1">
    <source>
        <dbReference type="SAM" id="MobiDB-lite"/>
    </source>
</evidence>
<sequence length="371" mass="42801">MRFTKIISLLMLSLLLGAGCNPSHQPDQNKELSSMRELQPEERSVSQSFETEAKIPLEINESLFHSVADWKDDETLLYITNDVDGSDIHTYNLFTGESSLFFVSQAPIVQFEANANHSLFFVHTSPTSYEAELIILDTDGKVKFSTKIESYELQYTWNQVNHNQLFISSFSEDWTFQTYMLNVKENDITKNPVDFPFIQWLNDEEISYLKWDQDAPSITAPLYIYNIENQEEKELANGVVSNTNFNKVMSTFELVDENGTAVVRFYDLKSKNKLTEMPTSLVALYSEWSIPYHDMDSKKNIFYMFEANEAKTSFSLISFNLETEEKQTIIDTTENLPFKLSPNGDYALYGARYEHIIHLGDKAIKELVKLN</sequence>
<dbReference type="PROSITE" id="PS51257">
    <property type="entry name" value="PROKAR_LIPOPROTEIN"/>
    <property type="match status" value="1"/>
</dbReference>
<dbReference type="SUPFAM" id="SSF82171">
    <property type="entry name" value="DPP6 N-terminal domain-like"/>
    <property type="match status" value="1"/>
</dbReference>
<feature type="domain" description="YqgU-like 6-bladed beta-propeller" evidence="3">
    <location>
        <begin position="92"/>
        <end position="350"/>
    </location>
</feature>
<organism evidence="4 5">
    <name type="scientific">Metabacillus bambusae</name>
    <dbReference type="NCBI Taxonomy" id="2795218"/>
    <lineage>
        <taxon>Bacteria</taxon>
        <taxon>Bacillati</taxon>
        <taxon>Bacillota</taxon>
        <taxon>Bacilli</taxon>
        <taxon>Bacillales</taxon>
        <taxon>Bacillaceae</taxon>
        <taxon>Metabacillus</taxon>
    </lineage>
</organism>
<feature type="region of interest" description="Disordered" evidence="1">
    <location>
        <begin position="25"/>
        <end position="49"/>
    </location>
</feature>
<comment type="caution">
    <text evidence="4">The sequence shown here is derived from an EMBL/GenBank/DDBJ whole genome shotgun (WGS) entry which is preliminary data.</text>
</comment>
<keyword evidence="5" id="KW-1185">Reference proteome</keyword>
<dbReference type="RefSeq" id="WP_207978277.1">
    <property type="nucleotide sequence ID" value="NZ_JAGDEL010000007.1"/>
</dbReference>
<name>A0ABS3N252_9BACI</name>
<dbReference type="Proteomes" id="UP000663981">
    <property type="component" value="Unassembled WGS sequence"/>
</dbReference>
<keyword evidence="2" id="KW-0732">Signal</keyword>
<accession>A0ABS3N252</accession>
<protein>
    <recommendedName>
        <fullName evidence="3">YqgU-like 6-bladed beta-propeller domain-containing protein</fullName>
    </recommendedName>
</protein>
<evidence type="ECO:0000256" key="2">
    <source>
        <dbReference type="SAM" id="SignalP"/>
    </source>
</evidence>
<feature type="compositionally biased region" description="Basic and acidic residues" evidence="1">
    <location>
        <begin position="27"/>
        <end position="44"/>
    </location>
</feature>
<feature type="chain" id="PRO_5046385464" description="YqgU-like 6-bladed beta-propeller domain-containing protein" evidence="2">
    <location>
        <begin position="19"/>
        <end position="371"/>
    </location>
</feature>
<gene>
    <name evidence="4" type="ORF">I7822_11680</name>
</gene>
<evidence type="ECO:0000313" key="5">
    <source>
        <dbReference type="Proteomes" id="UP000663981"/>
    </source>
</evidence>
<dbReference type="EMBL" id="JAGDEL010000007">
    <property type="protein sequence ID" value="MBO1512328.1"/>
    <property type="molecule type" value="Genomic_DNA"/>
</dbReference>
<reference evidence="4 5" key="1">
    <citation type="submission" date="2021-03" db="EMBL/GenBank/DDBJ databases">
        <title>Whole genome sequence of Metabacillus bambusae BG109.</title>
        <authorList>
            <person name="Jeong J.W."/>
        </authorList>
    </citation>
    <scope>NUCLEOTIDE SEQUENCE [LARGE SCALE GENOMIC DNA]</scope>
    <source>
        <strain evidence="4 5">BG109</strain>
    </source>
</reference>
<feature type="signal peptide" evidence="2">
    <location>
        <begin position="1"/>
        <end position="18"/>
    </location>
</feature>
<proteinExistence type="predicted"/>